<dbReference type="Proteomes" id="UP001595925">
    <property type="component" value="Unassembled WGS sequence"/>
</dbReference>
<evidence type="ECO:0000256" key="2">
    <source>
        <dbReference type="ARBA" id="ARBA00023163"/>
    </source>
</evidence>
<organism evidence="5 6">
    <name type="scientific">Saliphagus infecundisoli</name>
    <dbReference type="NCBI Taxonomy" id="1849069"/>
    <lineage>
        <taxon>Archaea</taxon>
        <taxon>Methanobacteriati</taxon>
        <taxon>Methanobacteriota</taxon>
        <taxon>Stenosarchaea group</taxon>
        <taxon>Halobacteria</taxon>
        <taxon>Halobacteriales</taxon>
        <taxon>Natrialbaceae</taxon>
        <taxon>Saliphagus</taxon>
    </lineage>
</organism>
<keyword evidence="2" id="KW-0804">Transcription</keyword>
<evidence type="ECO:0000259" key="4">
    <source>
        <dbReference type="Pfam" id="PF24280"/>
    </source>
</evidence>
<comment type="caution">
    <text evidence="5">The sequence shown here is derived from an EMBL/GenBank/DDBJ whole genome shotgun (WGS) entry which is preliminary data.</text>
</comment>
<dbReference type="PANTHER" id="PTHR34236">
    <property type="entry name" value="DIMETHYL SULFOXIDE REDUCTASE TRANSCRIPTIONAL ACTIVATOR"/>
    <property type="match status" value="1"/>
</dbReference>
<name>A0ABD5Q9B2_9EURY</name>
<keyword evidence="6" id="KW-1185">Reference proteome</keyword>
<dbReference type="InterPro" id="IPR036388">
    <property type="entry name" value="WH-like_DNA-bd_sf"/>
</dbReference>
<dbReference type="AlphaFoldDB" id="A0ABD5Q9B2"/>
<dbReference type="Pfam" id="PF04967">
    <property type="entry name" value="HTH_10"/>
    <property type="match status" value="1"/>
</dbReference>
<proteinExistence type="predicted"/>
<protein>
    <submittedName>
        <fullName evidence="5">Helix-turn-helix domain-containing protein</fullName>
    </submittedName>
</protein>
<feature type="domain" description="HTH bat-type" evidence="3">
    <location>
        <begin position="155"/>
        <end position="206"/>
    </location>
</feature>
<dbReference type="InterPro" id="IPR013324">
    <property type="entry name" value="RNA_pol_sigma_r3/r4-like"/>
</dbReference>
<dbReference type="EMBL" id="JBHSJG010000004">
    <property type="protein sequence ID" value="MFC4986350.1"/>
    <property type="molecule type" value="Genomic_DNA"/>
</dbReference>
<dbReference type="PANTHER" id="PTHR34236:SF1">
    <property type="entry name" value="DIMETHYL SULFOXIDE REDUCTASE TRANSCRIPTIONAL ACTIVATOR"/>
    <property type="match status" value="1"/>
</dbReference>
<dbReference type="SUPFAM" id="SSF88659">
    <property type="entry name" value="Sigma3 and sigma4 domains of RNA polymerase sigma factors"/>
    <property type="match status" value="1"/>
</dbReference>
<dbReference type="InterPro" id="IPR056531">
    <property type="entry name" value="HVO_A0563_N"/>
</dbReference>
<gene>
    <name evidence="5" type="ORF">ACFPFO_00880</name>
</gene>
<evidence type="ECO:0000256" key="1">
    <source>
        <dbReference type="ARBA" id="ARBA00023015"/>
    </source>
</evidence>
<dbReference type="Pfam" id="PF24280">
    <property type="entry name" value="HVO_A0563_N"/>
    <property type="match status" value="1"/>
</dbReference>
<dbReference type="Gene3D" id="1.10.10.10">
    <property type="entry name" value="Winged helix-like DNA-binding domain superfamily/Winged helix DNA-binding domain"/>
    <property type="match status" value="1"/>
</dbReference>
<accession>A0ABD5Q9B2</accession>
<evidence type="ECO:0000259" key="3">
    <source>
        <dbReference type="Pfam" id="PF04967"/>
    </source>
</evidence>
<keyword evidence="1" id="KW-0805">Transcription regulation</keyword>
<dbReference type="InterPro" id="IPR007050">
    <property type="entry name" value="HTH_bacterioopsin"/>
</dbReference>
<dbReference type="RefSeq" id="WP_114577786.1">
    <property type="nucleotide sequence ID" value="NZ_JAIVEF010000012.1"/>
</dbReference>
<evidence type="ECO:0000313" key="5">
    <source>
        <dbReference type="EMBL" id="MFC4986350.1"/>
    </source>
</evidence>
<sequence length="214" mass="23373">MYEATFSIPDSSPYTEPTDGTDCRIDLWCNDHADLLSVRGEVGAVVERVRTDVGIDGEIRTGTEAVVVTSACLREQEPTIERYLQPHGCLLLPPLRYADGAKHCRVLALDSASLADLYAALVDDGLSIDVRSKREVHAPTPSSPLVSVEGVLPELTARQREVLALAVSRGYYELPRETTTAELAAELGVGRRTAEDHLRRAEGKLLPALVSYLY</sequence>
<reference evidence="5 6" key="1">
    <citation type="journal article" date="2019" name="Int. J. Syst. Evol. Microbiol.">
        <title>The Global Catalogue of Microorganisms (GCM) 10K type strain sequencing project: providing services to taxonomists for standard genome sequencing and annotation.</title>
        <authorList>
            <consortium name="The Broad Institute Genomics Platform"/>
            <consortium name="The Broad Institute Genome Sequencing Center for Infectious Disease"/>
            <person name="Wu L."/>
            <person name="Ma J."/>
        </authorList>
    </citation>
    <scope>NUCLEOTIDE SEQUENCE [LARGE SCALE GENOMIC DNA]</scope>
    <source>
        <strain evidence="5 6">CGMCC 1.15824</strain>
    </source>
</reference>
<evidence type="ECO:0000313" key="6">
    <source>
        <dbReference type="Proteomes" id="UP001595925"/>
    </source>
</evidence>
<feature type="domain" description="HVO-A0563 N-terminal" evidence="4">
    <location>
        <begin position="3"/>
        <end position="145"/>
    </location>
</feature>